<dbReference type="Proteomes" id="UP000198569">
    <property type="component" value="Unassembled WGS sequence"/>
</dbReference>
<dbReference type="AlphaFoldDB" id="A0A1H2SC71"/>
<evidence type="ECO:0000259" key="2">
    <source>
        <dbReference type="SMART" id="SM00245"/>
    </source>
</evidence>
<dbReference type="InterPro" id="IPR005151">
    <property type="entry name" value="Tail-specific_protease"/>
</dbReference>
<dbReference type="GO" id="GO:0007165">
    <property type="term" value="P:signal transduction"/>
    <property type="evidence" value="ECO:0007669"/>
    <property type="project" value="TreeGrafter"/>
</dbReference>
<keyword evidence="1" id="KW-0175">Coiled coil</keyword>
<evidence type="ECO:0000313" key="4">
    <source>
        <dbReference type="Proteomes" id="UP000198569"/>
    </source>
</evidence>
<dbReference type="GO" id="GO:0008236">
    <property type="term" value="F:serine-type peptidase activity"/>
    <property type="evidence" value="ECO:0007669"/>
    <property type="project" value="InterPro"/>
</dbReference>
<dbReference type="GO" id="GO:0030288">
    <property type="term" value="C:outer membrane-bounded periplasmic space"/>
    <property type="evidence" value="ECO:0007669"/>
    <property type="project" value="TreeGrafter"/>
</dbReference>
<dbReference type="GO" id="GO:0006508">
    <property type="term" value="P:proteolysis"/>
    <property type="evidence" value="ECO:0007669"/>
    <property type="project" value="InterPro"/>
</dbReference>
<dbReference type="SUPFAM" id="SSF52096">
    <property type="entry name" value="ClpP/crotonase"/>
    <property type="match status" value="1"/>
</dbReference>
<reference evidence="4" key="1">
    <citation type="submission" date="2016-10" db="EMBL/GenBank/DDBJ databases">
        <authorList>
            <person name="Varghese N."/>
            <person name="Submissions S."/>
        </authorList>
    </citation>
    <scope>NUCLEOTIDE SEQUENCE [LARGE SCALE GENOMIC DNA]</scope>
    <source>
        <strain evidence="4">DSM 15718</strain>
    </source>
</reference>
<dbReference type="PANTHER" id="PTHR32060">
    <property type="entry name" value="TAIL-SPECIFIC PROTEASE"/>
    <property type="match status" value="1"/>
</dbReference>
<dbReference type="Pfam" id="PF03572">
    <property type="entry name" value="Peptidase_S41"/>
    <property type="match status" value="1"/>
</dbReference>
<dbReference type="PANTHER" id="PTHR32060:SF30">
    <property type="entry name" value="CARBOXY-TERMINAL PROCESSING PROTEASE CTPA"/>
    <property type="match status" value="1"/>
</dbReference>
<feature type="coiled-coil region" evidence="1">
    <location>
        <begin position="221"/>
        <end position="248"/>
    </location>
</feature>
<dbReference type="Gene3D" id="3.90.226.10">
    <property type="entry name" value="2-enoyl-CoA Hydratase, Chain A, domain 1"/>
    <property type="match status" value="1"/>
</dbReference>
<gene>
    <name evidence="3" type="ORF">SAMN05444338_10243</name>
</gene>
<feature type="domain" description="Tail specific protease" evidence="2">
    <location>
        <begin position="243"/>
        <end position="495"/>
    </location>
</feature>
<proteinExistence type="predicted"/>
<evidence type="ECO:0000256" key="1">
    <source>
        <dbReference type="SAM" id="Coils"/>
    </source>
</evidence>
<dbReference type="OrthoDB" id="5480566at2"/>
<name>A0A1H2SC71_9FLAO</name>
<dbReference type="GO" id="GO:0004175">
    <property type="term" value="F:endopeptidase activity"/>
    <property type="evidence" value="ECO:0007669"/>
    <property type="project" value="TreeGrafter"/>
</dbReference>
<sequence>MRKTIFFIFIMLFFVQCASVKKYNEHLNNLISVEKLKSDVDFTYRKLQKLHPNLYWYISKKELDYKFDSLKSSISKPMLPFDFYTKLSPVVASVRQGHLTVIAPSKKFKKKEIKALLKKGIGPLSQFDYEFLNNKLYVVKSKSNNKTIKAGTEVIAVNGVNAIDLINKNSRFFSSDGFNTTFKNRSAGKRFSSYFTNENGIKDSIQFNFQFNDSLKAVTILRKKEDTLEKLANKNKKVLTSIDKQKSREIRRKKRVNGYNKDEKNYIHELRFLEKDSSVAIMKIRSFKKGHFRTFYKESFNKIEQSKSNTLILDLRDNGGGRLSEIVNLYSYLADSSFVFLEKSEVVSKASLFNGAYWHGGSFPIKVLKVIYSPIVYGYLLLTVHKHDNGKNYYATHTRLDKVNKNAFKGKIYVLINGGSFSASSILSTSLQGSKRAFFVGEETGGAYNGTVAGFMPLVKLPNSEIQIRTGIMMMESTFKTAKEGRGIFPDKEIIPTIEDRIKENDPELDWILKDIKPQKSNLSEKH</sequence>
<dbReference type="CDD" id="cd06567">
    <property type="entry name" value="Peptidase_S41"/>
    <property type="match status" value="1"/>
</dbReference>
<dbReference type="RefSeq" id="WP_091429225.1">
    <property type="nucleotide sequence ID" value="NZ_FNMV01000002.1"/>
</dbReference>
<keyword evidence="4" id="KW-1185">Reference proteome</keyword>
<dbReference type="InterPro" id="IPR029045">
    <property type="entry name" value="ClpP/crotonase-like_dom_sf"/>
</dbReference>
<accession>A0A1H2SC71</accession>
<dbReference type="SMART" id="SM00245">
    <property type="entry name" value="TSPc"/>
    <property type="match status" value="1"/>
</dbReference>
<dbReference type="STRING" id="229203.SAMN05444338_10243"/>
<organism evidence="3 4">
    <name type="scientific">Flavobacterium degerlachei</name>
    <dbReference type="NCBI Taxonomy" id="229203"/>
    <lineage>
        <taxon>Bacteria</taxon>
        <taxon>Pseudomonadati</taxon>
        <taxon>Bacteroidota</taxon>
        <taxon>Flavobacteriia</taxon>
        <taxon>Flavobacteriales</taxon>
        <taxon>Flavobacteriaceae</taxon>
        <taxon>Flavobacterium</taxon>
    </lineage>
</organism>
<dbReference type="EMBL" id="FNMV01000002">
    <property type="protein sequence ID" value="SDW29236.1"/>
    <property type="molecule type" value="Genomic_DNA"/>
</dbReference>
<protein>
    <submittedName>
        <fullName evidence="3">Peptidase family S41</fullName>
    </submittedName>
</protein>
<evidence type="ECO:0000313" key="3">
    <source>
        <dbReference type="EMBL" id="SDW29236.1"/>
    </source>
</evidence>